<dbReference type="PANTHER" id="PTHR43484:SF1">
    <property type="entry name" value="FLAGELLAR MOTOR SWITCH PROTEIN FLIN"/>
    <property type="match status" value="1"/>
</dbReference>
<dbReference type="InterPro" id="IPR051469">
    <property type="entry name" value="FliN/MopA/SpaO"/>
</dbReference>
<dbReference type="EMBL" id="CP001999">
    <property type="protein sequence ID" value="ADG94791.1"/>
    <property type="molecule type" value="Genomic_DNA"/>
</dbReference>
<dbReference type="Gene3D" id="3.40.1550.10">
    <property type="entry name" value="CheC-like"/>
    <property type="match status" value="1"/>
</dbReference>
<dbReference type="InterPro" id="IPR028976">
    <property type="entry name" value="CheC-like_sf"/>
</dbReference>
<evidence type="ECO:0000313" key="4">
    <source>
        <dbReference type="Proteomes" id="UP000000939"/>
    </source>
</evidence>
<dbReference type="GO" id="GO:0006935">
    <property type="term" value="P:chemotaxis"/>
    <property type="evidence" value="ECO:0007669"/>
    <property type="project" value="UniProtKB-KW"/>
</dbReference>
<accession>D5V821</accession>
<dbReference type="AlphaFoldDB" id="D5V821"/>
<protein>
    <submittedName>
        <fullName evidence="3">CheC, inhibitor of MCP methylation</fullName>
    </submittedName>
</protein>
<dbReference type="KEGG" id="ant:Arnit_3146"/>
<keyword evidence="4" id="KW-1185">Reference proteome</keyword>
<dbReference type="RefSeq" id="WP_013136935.1">
    <property type="nucleotide sequence ID" value="NC_014166.1"/>
</dbReference>
<dbReference type="STRING" id="572480.Arnit_3146"/>
<dbReference type="CDD" id="cd17910">
    <property type="entry name" value="CheC_ClassII"/>
    <property type="match status" value="1"/>
</dbReference>
<organism evidence="3 4">
    <name type="scientific">Arcobacter nitrofigilis (strain ATCC 33309 / DSM 7299 / CCUG 15893 / LMG 7604 / NCTC 12251 / CI)</name>
    <name type="common">Campylobacter nitrofigilis</name>
    <dbReference type="NCBI Taxonomy" id="572480"/>
    <lineage>
        <taxon>Bacteria</taxon>
        <taxon>Pseudomonadati</taxon>
        <taxon>Campylobacterota</taxon>
        <taxon>Epsilonproteobacteria</taxon>
        <taxon>Campylobacterales</taxon>
        <taxon>Arcobacteraceae</taxon>
        <taxon>Arcobacter</taxon>
    </lineage>
</organism>
<dbReference type="Pfam" id="PF13690">
    <property type="entry name" value="CheX"/>
    <property type="match status" value="1"/>
</dbReference>
<evidence type="ECO:0000313" key="3">
    <source>
        <dbReference type="EMBL" id="ADG94791.1"/>
    </source>
</evidence>
<dbReference type="PANTHER" id="PTHR43484">
    <property type="match status" value="1"/>
</dbReference>
<name>D5V821_ARCNC</name>
<dbReference type="InterPro" id="IPR028051">
    <property type="entry name" value="CheX-like_dom"/>
</dbReference>
<reference evidence="3 4" key="1">
    <citation type="journal article" date="2010" name="Stand. Genomic Sci.">
        <title>Complete genome sequence of Arcobacter nitrofigilis type strain (CI).</title>
        <authorList>
            <person name="Pati A."/>
            <person name="Gronow S."/>
            <person name="Lapidus A."/>
            <person name="Copeland A."/>
            <person name="Glavina Del Rio T."/>
            <person name="Nolan M."/>
            <person name="Lucas S."/>
            <person name="Tice H."/>
            <person name="Cheng J.F."/>
            <person name="Han C."/>
            <person name="Chertkov O."/>
            <person name="Bruce D."/>
            <person name="Tapia R."/>
            <person name="Goodwin L."/>
            <person name="Pitluck S."/>
            <person name="Liolios K."/>
            <person name="Ivanova N."/>
            <person name="Mavromatis K."/>
            <person name="Chen A."/>
            <person name="Palaniappan K."/>
            <person name="Land M."/>
            <person name="Hauser L."/>
            <person name="Chang Y.J."/>
            <person name="Jeffries C.D."/>
            <person name="Detter J.C."/>
            <person name="Rohde M."/>
            <person name="Goker M."/>
            <person name="Bristow J."/>
            <person name="Eisen J.A."/>
            <person name="Markowitz V."/>
            <person name="Hugenholtz P."/>
            <person name="Klenk H.P."/>
            <person name="Kyrpides N.C."/>
        </authorList>
    </citation>
    <scope>NUCLEOTIDE SEQUENCE [LARGE SCALE GENOMIC DNA]</scope>
    <source>
        <strain evidence="4">ATCC 33309 / DSM 7299 / CCUG 15893 / LMG 7604 / NCTC 12251 / CI</strain>
    </source>
</reference>
<gene>
    <name evidence="3" type="ordered locus">Arnit_3146</name>
</gene>
<proteinExistence type="predicted"/>
<dbReference type="HOGENOM" id="CLU_087860_1_0_7"/>
<dbReference type="eggNOG" id="COG1776">
    <property type="taxonomic scope" value="Bacteria"/>
</dbReference>
<evidence type="ECO:0000259" key="2">
    <source>
        <dbReference type="Pfam" id="PF13690"/>
    </source>
</evidence>
<sequence>MNDSNCFNDDQKDCLQELMNISYGSATAAIADIIGKFAKLSIPKIVTLSSSDFKDYIQEKVEHYPACYLVSQLIDGKLSGENLFLIDENSLKNLALQFDLNESDINEDELKDVVLEITNIISSTTSSKLAELIETDILFSPPDVRIVESAQNLEEHYHVEYNHIIIISTLIEFEVQNIHSELVMMLKDDSIGFMKSALDKIMDEI</sequence>
<dbReference type="SUPFAM" id="SSF103039">
    <property type="entry name" value="CheC-like"/>
    <property type="match status" value="1"/>
</dbReference>
<dbReference type="Proteomes" id="UP000000939">
    <property type="component" value="Chromosome"/>
</dbReference>
<evidence type="ECO:0000256" key="1">
    <source>
        <dbReference type="ARBA" id="ARBA00022500"/>
    </source>
</evidence>
<keyword evidence="1" id="KW-0145">Chemotaxis</keyword>
<feature type="domain" description="Chemotaxis phosphatase CheX-like" evidence="2">
    <location>
        <begin position="74"/>
        <end position="145"/>
    </location>
</feature>